<evidence type="ECO:0000313" key="3">
    <source>
        <dbReference type="Proteomes" id="UP001458880"/>
    </source>
</evidence>
<feature type="region of interest" description="Disordered" evidence="1">
    <location>
        <begin position="1"/>
        <end position="26"/>
    </location>
</feature>
<reference evidence="2 3" key="1">
    <citation type="journal article" date="2024" name="BMC Genomics">
        <title>De novo assembly and annotation of Popillia japonica's genome with initial clues to its potential as an invasive pest.</title>
        <authorList>
            <person name="Cucini C."/>
            <person name="Boschi S."/>
            <person name="Funari R."/>
            <person name="Cardaioli E."/>
            <person name="Iannotti N."/>
            <person name="Marturano G."/>
            <person name="Paoli F."/>
            <person name="Bruttini M."/>
            <person name="Carapelli A."/>
            <person name="Frati F."/>
            <person name="Nardi F."/>
        </authorList>
    </citation>
    <scope>NUCLEOTIDE SEQUENCE [LARGE SCALE GENOMIC DNA]</scope>
    <source>
        <strain evidence="2">DMR45628</strain>
    </source>
</reference>
<comment type="caution">
    <text evidence="2">The sequence shown here is derived from an EMBL/GenBank/DDBJ whole genome shotgun (WGS) entry which is preliminary data.</text>
</comment>
<evidence type="ECO:0000313" key="2">
    <source>
        <dbReference type="EMBL" id="KAK9755008.1"/>
    </source>
</evidence>
<protein>
    <submittedName>
        <fullName evidence="2">Uncharacterized protein</fullName>
    </submittedName>
</protein>
<evidence type="ECO:0000256" key="1">
    <source>
        <dbReference type="SAM" id="MobiDB-lite"/>
    </source>
</evidence>
<organism evidence="2 3">
    <name type="scientific">Popillia japonica</name>
    <name type="common">Japanese beetle</name>
    <dbReference type="NCBI Taxonomy" id="7064"/>
    <lineage>
        <taxon>Eukaryota</taxon>
        <taxon>Metazoa</taxon>
        <taxon>Ecdysozoa</taxon>
        <taxon>Arthropoda</taxon>
        <taxon>Hexapoda</taxon>
        <taxon>Insecta</taxon>
        <taxon>Pterygota</taxon>
        <taxon>Neoptera</taxon>
        <taxon>Endopterygota</taxon>
        <taxon>Coleoptera</taxon>
        <taxon>Polyphaga</taxon>
        <taxon>Scarabaeiformia</taxon>
        <taxon>Scarabaeidae</taxon>
        <taxon>Rutelinae</taxon>
        <taxon>Popillia</taxon>
    </lineage>
</organism>
<dbReference type="AlphaFoldDB" id="A0AAW1N4R6"/>
<feature type="region of interest" description="Disordered" evidence="1">
    <location>
        <begin position="58"/>
        <end position="95"/>
    </location>
</feature>
<keyword evidence="3" id="KW-1185">Reference proteome</keyword>
<name>A0AAW1N4R6_POPJA</name>
<dbReference type="EMBL" id="JASPKY010000004">
    <property type="protein sequence ID" value="KAK9755008.1"/>
    <property type="molecule type" value="Genomic_DNA"/>
</dbReference>
<accession>A0AAW1N4R6</accession>
<dbReference type="Proteomes" id="UP001458880">
    <property type="component" value="Unassembled WGS sequence"/>
</dbReference>
<sequence length="95" mass="10615">MKARPNALDGGDLMKSPTKPSRAKGTSSIICLGKYPFMGSKAAEKAQEQTHFNVWANTHSWAQKQQRKHKNKRTSSTSKEDKTYSVKTTSLSKIM</sequence>
<proteinExistence type="predicted"/>
<feature type="compositionally biased region" description="Polar residues" evidence="1">
    <location>
        <begin position="85"/>
        <end position="95"/>
    </location>
</feature>
<gene>
    <name evidence="2" type="ORF">QE152_g928</name>
</gene>